<dbReference type="Pfam" id="PF01344">
    <property type="entry name" value="Kelch_1"/>
    <property type="match status" value="5"/>
</dbReference>
<dbReference type="GO" id="GO:0016567">
    <property type="term" value="P:protein ubiquitination"/>
    <property type="evidence" value="ECO:0007669"/>
    <property type="project" value="UniProtKB-UniPathway"/>
</dbReference>
<dbReference type="Gene3D" id="1.25.40.420">
    <property type="match status" value="1"/>
</dbReference>
<dbReference type="SMART" id="SM00225">
    <property type="entry name" value="BTB"/>
    <property type="match status" value="1"/>
</dbReference>
<feature type="domain" description="BTB" evidence="5">
    <location>
        <begin position="168"/>
        <end position="239"/>
    </location>
</feature>
<dbReference type="FunFam" id="3.30.710.10:FF:000001">
    <property type="entry name" value="Kelch-like family member 20"/>
    <property type="match status" value="1"/>
</dbReference>
<dbReference type="RefSeq" id="XP_022667991.1">
    <property type="nucleotide sequence ID" value="XM_022812256.1"/>
</dbReference>
<dbReference type="InterPro" id="IPR015915">
    <property type="entry name" value="Kelch-typ_b-propeller"/>
</dbReference>
<dbReference type="PANTHER" id="PTHR24412:SF475">
    <property type="entry name" value="KELCH-LIKE PROTEIN 17"/>
    <property type="match status" value="1"/>
</dbReference>
<keyword evidence="1" id="KW-0880">Kelch repeat</keyword>
<dbReference type="EnsemblMetazoa" id="XM_022812256">
    <property type="protein sequence ID" value="XP_022667991"/>
    <property type="gene ID" value="LOC111253186"/>
</dbReference>
<dbReference type="InterPro" id="IPR011333">
    <property type="entry name" value="SKP1/BTB/POZ_sf"/>
</dbReference>
<dbReference type="Pfam" id="PF00651">
    <property type="entry name" value="BTB"/>
    <property type="match status" value="1"/>
</dbReference>
<feature type="region of interest" description="Disordered" evidence="4">
    <location>
        <begin position="62"/>
        <end position="102"/>
    </location>
</feature>
<dbReference type="EnsemblMetazoa" id="XM_022812258">
    <property type="protein sequence ID" value="XP_022667993"/>
    <property type="gene ID" value="LOC111253186"/>
</dbReference>
<dbReference type="PRINTS" id="PR00501">
    <property type="entry name" value="KELCHREPEAT"/>
</dbReference>
<evidence type="ECO:0000256" key="4">
    <source>
        <dbReference type="SAM" id="MobiDB-lite"/>
    </source>
</evidence>
<dbReference type="FunFam" id="1.25.40.420:FF:000001">
    <property type="entry name" value="Kelch-like family member 12"/>
    <property type="match status" value="1"/>
</dbReference>
<dbReference type="InterPro" id="IPR000210">
    <property type="entry name" value="BTB/POZ_dom"/>
</dbReference>
<dbReference type="UniPathway" id="UPA00143"/>
<evidence type="ECO:0000313" key="7">
    <source>
        <dbReference type="Proteomes" id="UP000594260"/>
    </source>
</evidence>
<evidence type="ECO:0000313" key="6">
    <source>
        <dbReference type="EnsemblMetazoa" id="XP_022667992"/>
    </source>
</evidence>
<keyword evidence="2" id="KW-0677">Repeat</keyword>
<dbReference type="OrthoDB" id="45365at2759"/>
<sequence>MISIASILTPSSPQGALNGASSSTSPAAATITSITNSNRTGSVITINSNAVTHVSQLRSPSLATPSCSTISGHSSGPSTSSSSKSSSSTSLTNFGSSGSVNQRLNSNDAINKRYSGNLELYNDAASMSPSESAISDFKTSNLTQQLDSDHLAVCFKAMNAMRYSGQLCDVVLKTDSPFGTQQLPAHRLVLAASSAYFFAMFNGELAERNRSEVTLHSVDALALKLIVDFCYTGEIIINQSNVQHLLPASNFLQIETVREACCKFLLSQLEPSNCLGIRSFADANCCVDLQGQSHRFALHNFHNVSLTEEFLLLDIQHVEDLVSSSELNVPAEECVYKAIMRWVKHEPGREKHLERLLRHCRLPLVDRHFLLSDVSEEPLVQHSEASKDLIMEAMKYHLVPEKRSSMTSIRTTLRRPEGLRPYLFAVGGGSLFAIHSDCEYYNPRTDRWLHFAPTMHRRSRAGVASLNRLLYAIGGFDGIKDLSSAEVYNPQTNAWSLISPLGTRRSCLGVAALNGLLYIAGGYDGCSCLSSVEQFDPLVGTWSSLVGMDSRRRYCRLTVLDGCLYAVGGHDGANYQSSVERLDPREGRWRLMPAMSSRRTSCGAASLDRALYAVGGNDASLCMNSCEKFDIVANAWTNVANMHCRRTTHEVVQADGVLFAVGGNDGTSSLNSVEMYDARENSWTQLGAMQLRRSSIGAAVIDCPQLESLAF</sequence>
<dbReference type="InterPro" id="IPR006652">
    <property type="entry name" value="Kelch_1"/>
</dbReference>
<dbReference type="InParanoid" id="A0A7M7KM71"/>
<keyword evidence="3" id="KW-0009">Actin-binding</keyword>
<dbReference type="SMART" id="SM00612">
    <property type="entry name" value="Kelch"/>
    <property type="match status" value="6"/>
</dbReference>
<dbReference type="InterPro" id="IPR011705">
    <property type="entry name" value="BACK"/>
</dbReference>
<dbReference type="Proteomes" id="UP000594260">
    <property type="component" value="Unplaced"/>
</dbReference>
<evidence type="ECO:0000256" key="3">
    <source>
        <dbReference type="ARBA" id="ARBA00023203"/>
    </source>
</evidence>
<proteinExistence type="predicted"/>
<dbReference type="SUPFAM" id="SSF54695">
    <property type="entry name" value="POZ domain"/>
    <property type="match status" value="1"/>
</dbReference>
<evidence type="ECO:0000256" key="1">
    <source>
        <dbReference type="ARBA" id="ARBA00022441"/>
    </source>
</evidence>
<organism evidence="6 7">
    <name type="scientific">Varroa destructor</name>
    <name type="common">Honeybee mite</name>
    <dbReference type="NCBI Taxonomy" id="109461"/>
    <lineage>
        <taxon>Eukaryota</taxon>
        <taxon>Metazoa</taxon>
        <taxon>Ecdysozoa</taxon>
        <taxon>Arthropoda</taxon>
        <taxon>Chelicerata</taxon>
        <taxon>Arachnida</taxon>
        <taxon>Acari</taxon>
        <taxon>Parasitiformes</taxon>
        <taxon>Mesostigmata</taxon>
        <taxon>Gamasina</taxon>
        <taxon>Dermanyssoidea</taxon>
        <taxon>Varroidae</taxon>
        <taxon>Varroa</taxon>
    </lineage>
</organism>
<reference evidence="6" key="1">
    <citation type="submission" date="2021-01" db="UniProtKB">
        <authorList>
            <consortium name="EnsemblMetazoa"/>
        </authorList>
    </citation>
    <scope>IDENTIFICATION</scope>
</reference>
<dbReference type="GeneID" id="111253186"/>
<dbReference type="GO" id="GO:0003779">
    <property type="term" value="F:actin binding"/>
    <property type="evidence" value="ECO:0007669"/>
    <property type="project" value="UniProtKB-KW"/>
</dbReference>
<dbReference type="OMA" id="RRNCWEP"/>
<accession>A0A7M7KM71</accession>
<dbReference type="Gene3D" id="3.30.710.10">
    <property type="entry name" value="Potassium Channel Kv1.1, Chain A"/>
    <property type="match status" value="1"/>
</dbReference>
<keyword evidence="7" id="KW-1185">Reference proteome</keyword>
<dbReference type="SMART" id="SM00875">
    <property type="entry name" value="BACK"/>
    <property type="match status" value="1"/>
</dbReference>
<dbReference type="PROSITE" id="PS50097">
    <property type="entry name" value="BTB"/>
    <property type="match status" value="1"/>
</dbReference>
<feature type="compositionally biased region" description="Low complexity" evidence="4">
    <location>
        <begin position="66"/>
        <end position="99"/>
    </location>
</feature>
<evidence type="ECO:0000259" key="5">
    <source>
        <dbReference type="PROSITE" id="PS50097"/>
    </source>
</evidence>
<dbReference type="Pfam" id="PF07707">
    <property type="entry name" value="BACK"/>
    <property type="match status" value="1"/>
</dbReference>
<dbReference type="EnsemblMetazoa" id="XM_022812257">
    <property type="protein sequence ID" value="XP_022667992"/>
    <property type="gene ID" value="LOC111253186"/>
</dbReference>
<dbReference type="PANTHER" id="PTHR24412">
    <property type="entry name" value="KELCH PROTEIN"/>
    <property type="match status" value="1"/>
</dbReference>
<dbReference type="RefSeq" id="XP_022667993.1">
    <property type="nucleotide sequence ID" value="XM_022812258.1"/>
</dbReference>
<dbReference type="KEGG" id="vde:111253186"/>
<dbReference type="SUPFAM" id="SSF117281">
    <property type="entry name" value="Kelch motif"/>
    <property type="match status" value="2"/>
</dbReference>
<dbReference type="AlphaFoldDB" id="A0A7M7KM71"/>
<evidence type="ECO:0000256" key="2">
    <source>
        <dbReference type="ARBA" id="ARBA00022737"/>
    </source>
</evidence>
<protein>
    <recommendedName>
        <fullName evidence="5">BTB domain-containing protein</fullName>
    </recommendedName>
</protein>
<name>A0A7M7KM71_VARDE</name>
<dbReference type="RefSeq" id="XP_022667992.1">
    <property type="nucleotide sequence ID" value="XM_022812257.1"/>
</dbReference>
<dbReference type="Gene3D" id="2.120.10.80">
    <property type="entry name" value="Kelch-type beta propeller"/>
    <property type="match status" value="2"/>
</dbReference>